<feature type="coiled-coil region" evidence="4">
    <location>
        <begin position="235"/>
        <end position="269"/>
    </location>
</feature>
<dbReference type="InterPro" id="IPR027417">
    <property type="entry name" value="P-loop_NTPase"/>
</dbReference>
<keyword evidence="7" id="KW-1185">Reference proteome</keyword>
<evidence type="ECO:0000256" key="4">
    <source>
        <dbReference type="SAM" id="Coils"/>
    </source>
</evidence>
<dbReference type="Proteomes" id="UP001501084">
    <property type="component" value="Unassembled WGS sequence"/>
</dbReference>
<reference evidence="6 7" key="1">
    <citation type="journal article" date="2019" name="Int. J. Syst. Evol. Microbiol.">
        <title>The Global Catalogue of Microorganisms (GCM) 10K type strain sequencing project: providing services to taxonomists for standard genome sequencing and annotation.</title>
        <authorList>
            <consortium name="The Broad Institute Genomics Platform"/>
            <consortium name="The Broad Institute Genome Sequencing Center for Infectious Disease"/>
            <person name="Wu L."/>
            <person name="Ma J."/>
        </authorList>
    </citation>
    <scope>NUCLEOTIDE SEQUENCE [LARGE SCALE GENOMIC DNA]</scope>
    <source>
        <strain evidence="6 7">JCM 14919</strain>
    </source>
</reference>
<dbReference type="PROSITE" id="PS50893">
    <property type="entry name" value="ABC_TRANSPORTER_2"/>
    <property type="match status" value="1"/>
</dbReference>
<evidence type="ECO:0000313" key="7">
    <source>
        <dbReference type="Proteomes" id="UP001501084"/>
    </source>
</evidence>
<dbReference type="Gene3D" id="3.40.50.300">
    <property type="entry name" value="P-loop containing nucleotide triphosphate hydrolases"/>
    <property type="match status" value="2"/>
</dbReference>
<accession>A0ABN3B893</accession>
<comment type="caution">
    <text evidence="6">The sequence shown here is derived from an EMBL/GenBank/DDBJ whole genome shotgun (WGS) entry which is preliminary data.</text>
</comment>
<sequence>MSASSAISLHRLSYHWPDGSPALVDVSGTFPSGRTGLTGRNGAGKSTLLKLIAGTLKPTSGSISAVGDVAALPQLLTLHRDQTIAALLGIERTLDGLRAIESGDVDVRHFDAVGDDWDIESRAAEALDRIGFSTADLDRSVATVSGGEAMLIAITGLRLRRAPITLLDEPTNNLDRSTRARLGEFVDDWPGTLIVVSHDVELLERMEHTAEIHDGALSTFGGPFSAWREHREVEQAAAEQAARAAQQALKVEKRQRVEAETKLARRERAGRKTQLSGDIPKILAGRRANSAQVAAGSMRSSLDAYVRPAQAAVDDADARVRRDERVSVDLPDPSVPRGRRLIELDGADHPIVVQGPERVALVGANGTGKSTLLERLVRGSSGAGPTGRLLTNRFGYLPQRLDGLIDTASALENVQAVAPATPPGAIRNGLARLLLRGSSADRPVGSLSGGERFRVSLARLLLADPPAEVLILDEPTNNLDLASIGQLTDALNAYRGAILIVSHDIAFLDTLRIDTVIEFDAHGVLRERPELPA</sequence>
<dbReference type="InterPro" id="IPR003439">
    <property type="entry name" value="ABC_transporter-like_ATP-bd"/>
</dbReference>
<keyword evidence="1" id="KW-0677">Repeat</keyword>
<dbReference type="SMART" id="SM00382">
    <property type="entry name" value="AAA"/>
    <property type="match status" value="2"/>
</dbReference>
<name>A0ABN3B893_9MICO</name>
<proteinExistence type="predicted"/>
<evidence type="ECO:0000313" key="6">
    <source>
        <dbReference type="EMBL" id="GAA2189703.1"/>
    </source>
</evidence>
<dbReference type="SUPFAM" id="SSF52540">
    <property type="entry name" value="P-loop containing nucleoside triphosphate hydrolases"/>
    <property type="match status" value="2"/>
</dbReference>
<organism evidence="6 7">
    <name type="scientific">Leucobacter alluvii</name>
    <dbReference type="NCBI Taxonomy" id="340321"/>
    <lineage>
        <taxon>Bacteria</taxon>
        <taxon>Bacillati</taxon>
        <taxon>Actinomycetota</taxon>
        <taxon>Actinomycetes</taxon>
        <taxon>Micrococcales</taxon>
        <taxon>Microbacteriaceae</taxon>
        <taxon>Leucobacter</taxon>
    </lineage>
</organism>
<dbReference type="GO" id="GO:0005524">
    <property type="term" value="F:ATP binding"/>
    <property type="evidence" value="ECO:0007669"/>
    <property type="project" value="UniProtKB-KW"/>
</dbReference>
<evidence type="ECO:0000259" key="5">
    <source>
        <dbReference type="PROSITE" id="PS50893"/>
    </source>
</evidence>
<gene>
    <name evidence="6" type="ORF">GCM10009786_23910</name>
</gene>
<dbReference type="PANTHER" id="PTHR19211:SF6">
    <property type="entry name" value="BLL7188 PROTEIN"/>
    <property type="match status" value="1"/>
</dbReference>
<protein>
    <submittedName>
        <fullName evidence="6">ABC-F family ATP-binding cassette domain-containing protein</fullName>
    </submittedName>
</protein>
<keyword evidence="3 6" id="KW-0067">ATP-binding</keyword>
<evidence type="ECO:0000256" key="1">
    <source>
        <dbReference type="ARBA" id="ARBA00022737"/>
    </source>
</evidence>
<keyword evidence="2" id="KW-0547">Nucleotide-binding</keyword>
<dbReference type="InterPro" id="IPR050611">
    <property type="entry name" value="ABCF"/>
</dbReference>
<dbReference type="RefSeq" id="WP_346058439.1">
    <property type="nucleotide sequence ID" value="NZ_BAAAOP010000012.1"/>
</dbReference>
<keyword evidence="4" id="KW-0175">Coiled coil</keyword>
<evidence type="ECO:0000256" key="3">
    <source>
        <dbReference type="ARBA" id="ARBA00022840"/>
    </source>
</evidence>
<dbReference type="PANTHER" id="PTHR19211">
    <property type="entry name" value="ATP-BINDING TRANSPORT PROTEIN-RELATED"/>
    <property type="match status" value="1"/>
</dbReference>
<feature type="domain" description="ABC transporter" evidence="5">
    <location>
        <begin position="7"/>
        <end position="239"/>
    </location>
</feature>
<evidence type="ECO:0000256" key="2">
    <source>
        <dbReference type="ARBA" id="ARBA00022741"/>
    </source>
</evidence>
<dbReference type="EMBL" id="BAAAOP010000012">
    <property type="protein sequence ID" value="GAA2189703.1"/>
    <property type="molecule type" value="Genomic_DNA"/>
</dbReference>
<dbReference type="Pfam" id="PF00005">
    <property type="entry name" value="ABC_tran"/>
    <property type="match status" value="2"/>
</dbReference>
<dbReference type="InterPro" id="IPR003593">
    <property type="entry name" value="AAA+_ATPase"/>
</dbReference>